<name>A0ABQ2Y600_9ACTN</name>
<evidence type="ECO:0000313" key="1">
    <source>
        <dbReference type="EMBL" id="GGX63208.1"/>
    </source>
</evidence>
<dbReference type="RefSeq" id="WP_190019867.1">
    <property type="nucleotide sequence ID" value="NZ_BMUT01000001.1"/>
</dbReference>
<organism evidence="1 2">
    <name type="scientific">Streptomyces hiroshimensis</name>
    <dbReference type="NCBI Taxonomy" id="66424"/>
    <lineage>
        <taxon>Bacteria</taxon>
        <taxon>Bacillati</taxon>
        <taxon>Actinomycetota</taxon>
        <taxon>Actinomycetes</taxon>
        <taxon>Kitasatosporales</taxon>
        <taxon>Streptomycetaceae</taxon>
        <taxon>Streptomyces</taxon>
    </lineage>
</organism>
<dbReference type="Proteomes" id="UP000659223">
    <property type="component" value="Unassembled WGS sequence"/>
</dbReference>
<protein>
    <recommendedName>
        <fullName evidence="3">DUF3168 domain-containing protein</fullName>
    </recommendedName>
</protein>
<keyword evidence="2" id="KW-1185">Reference proteome</keyword>
<reference evidence="2" key="1">
    <citation type="journal article" date="2019" name="Int. J. Syst. Evol. Microbiol.">
        <title>The Global Catalogue of Microorganisms (GCM) 10K type strain sequencing project: providing services to taxonomists for standard genome sequencing and annotation.</title>
        <authorList>
            <consortium name="The Broad Institute Genomics Platform"/>
            <consortium name="The Broad Institute Genome Sequencing Center for Infectious Disease"/>
            <person name="Wu L."/>
            <person name="Ma J."/>
        </authorList>
    </citation>
    <scope>NUCLEOTIDE SEQUENCE [LARGE SCALE GENOMIC DNA]</scope>
    <source>
        <strain evidence="2">JCM 4586</strain>
    </source>
</reference>
<proteinExistence type="predicted"/>
<comment type="caution">
    <text evidence="1">The sequence shown here is derived from an EMBL/GenBank/DDBJ whole genome shotgun (WGS) entry which is preliminary data.</text>
</comment>
<gene>
    <name evidence="1" type="ORF">GCM10010324_04950</name>
</gene>
<evidence type="ECO:0008006" key="3">
    <source>
        <dbReference type="Google" id="ProtNLM"/>
    </source>
</evidence>
<sequence>MTWPDAEAALVAWLTPRLGLRVCTDTPVALETALPLVRLRRIGGTDDGFRLDRALIDVDAFATDRAGAAALAGRVRDVVLTNLPSASTRGAVFTAAATVTAPCWRPWDNPAASRFGAVYAIHLHAAP</sequence>
<dbReference type="EMBL" id="BMUT01000001">
    <property type="protein sequence ID" value="GGX63208.1"/>
    <property type="molecule type" value="Genomic_DNA"/>
</dbReference>
<evidence type="ECO:0000313" key="2">
    <source>
        <dbReference type="Proteomes" id="UP000659223"/>
    </source>
</evidence>
<accession>A0ABQ2Y600</accession>